<evidence type="ECO:0000313" key="1">
    <source>
        <dbReference type="EMBL" id="KRU21662.1"/>
    </source>
</evidence>
<dbReference type="RefSeq" id="WP_025643761.1">
    <property type="nucleotide sequence ID" value="NZ_LNDJ01000101.1"/>
</dbReference>
<accession>A0A0T6DNU9</accession>
<dbReference type="AlphaFoldDB" id="A0A0T6DNU9"/>
<keyword evidence="2" id="KW-1185">Reference proteome</keyword>
<reference evidence="1 2" key="1">
    <citation type="submission" date="2015-11" db="EMBL/GenBank/DDBJ databases">
        <title>Permanent draft genome of Psychrobacter piscatorii LQ58.</title>
        <authorList>
            <person name="Zhou M."/>
            <person name="Dong B."/>
            <person name="Liu Q."/>
        </authorList>
    </citation>
    <scope>NUCLEOTIDE SEQUENCE [LARGE SCALE GENOMIC DNA]</scope>
    <source>
        <strain evidence="1 2">LQ58</strain>
    </source>
</reference>
<gene>
    <name evidence="1" type="ORF">AS194_11470</name>
</gene>
<dbReference type="Proteomes" id="UP000051202">
    <property type="component" value="Unassembled WGS sequence"/>
</dbReference>
<comment type="caution">
    <text evidence="1">The sequence shown here is derived from an EMBL/GenBank/DDBJ whole genome shotgun (WGS) entry which is preliminary data.</text>
</comment>
<name>A0A0T6DNU9_9GAMM</name>
<proteinExistence type="predicted"/>
<organism evidence="1 2">
    <name type="scientific">Psychrobacter piscatorii</name>
    <dbReference type="NCBI Taxonomy" id="554343"/>
    <lineage>
        <taxon>Bacteria</taxon>
        <taxon>Pseudomonadati</taxon>
        <taxon>Pseudomonadota</taxon>
        <taxon>Gammaproteobacteria</taxon>
        <taxon>Moraxellales</taxon>
        <taxon>Moraxellaceae</taxon>
        <taxon>Psychrobacter</taxon>
    </lineage>
</organism>
<dbReference type="EMBL" id="LNDJ01000101">
    <property type="protein sequence ID" value="KRU21662.1"/>
    <property type="molecule type" value="Genomic_DNA"/>
</dbReference>
<sequence>MYTSAQQPTTSSWFDHNVKVLTKQLIENLQIQQGSQLAKILGVNPIFYNDEALHVWVQRQIDEGLIVDDEAIGVLEAAFIDLMNAKEAV</sequence>
<evidence type="ECO:0000313" key="2">
    <source>
        <dbReference type="Proteomes" id="UP000051202"/>
    </source>
</evidence>
<protein>
    <submittedName>
        <fullName evidence="1">Uncharacterized protein</fullName>
    </submittedName>
</protein>